<evidence type="ECO:0000313" key="3">
    <source>
        <dbReference type="Proteomes" id="UP001575181"/>
    </source>
</evidence>
<gene>
    <name evidence="2" type="ORF">ACERLL_16945</name>
</gene>
<sequence>MRRGNGGSVLSGFVLGLAFVLLLVATGALLFIGYNQLGMNRYQARMQFFDEVTASRSALREEQDRIRENARFILSFLQRKKSTFNWCNQLHSFDQRCFDIKAKLVSREEGIADGIRFVATKYFFIRAQLAASAARLDLNGWEELVAREGAVLEWRDSMEKRVARVKEAIQVWARKGGRPEQRDGELIESTRGFARAIIANPIPYWDALNALGRSNKRAASSRVIPGTG</sequence>
<keyword evidence="3" id="KW-1185">Reference proteome</keyword>
<evidence type="ECO:0000313" key="2">
    <source>
        <dbReference type="EMBL" id="MFA9462497.1"/>
    </source>
</evidence>
<reference evidence="2 3" key="1">
    <citation type="submission" date="2024-08" db="EMBL/GenBank/DDBJ databases">
        <title>Whole-genome sequencing of halo(alkali)philic microorganisms from hypersaline lakes.</title>
        <authorList>
            <person name="Sorokin D.Y."/>
            <person name="Merkel A.Y."/>
            <person name="Messina E."/>
            <person name="Yakimov M."/>
        </authorList>
    </citation>
    <scope>NUCLEOTIDE SEQUENCE [LARGE SCALE GENOMIC DNA]</scope>
    <source>
        <strain evidence="2 3">Cl-TMA</strain>
    </source>
</reference>
<evidence type="ECO:0000256" key="1">
    <source>
        <dbReference type="SAM" id="Phobius"/>
    </source>
</evidence>
<keyword evidence="1" id="KW-1133">Transmembrane helix</keyword>
<dbReference type="Proteomes" id="UP001575181">
    <property type="component" value="Unassembled WGS sequence"/>
</dbReference>
<feature type="transmembrane region" description="Helical" evidence="1">
    <location>
        <begin position="12"/>
        <end position="34"/>
    </location>
</feature>
<name>A0ABV4TYW0_9GAMM</name>
<keyword evidence="1" id="KW-0812">Transmembrane</keyword>
<accession>A0ABV4TYW0</accession>
<organism evidence="2 3">
    <name type="scientific">Thiohalorhabdus methylotrophus</name>
    <dbReference type="NCBI Taxonomy" id="3242694"/>
    <lineage>
        <taxon>Bacteria</taxon>
        <taxon>Pseudomonadati</taxon>
        <taxon>Pseudomonadota</taxon>
        <taxon>Gammaproteobacteria</taxon>
        <taxon>Thiohalorhabdales</taxon>
        <taxon>Thiohalorhabdaceae</taxon>
        <taxon>Thiohalorhabdus</taxon>
    </lineage>
</organism>
<proteinExistence type="predicted"/>
<comment type="caution">
    <text evidence="2">The sequence shown here is derived from an EMBL/GenBank/DDBJ whole genome shotgun (WGS) entry which is preliminary data.</text>
</comment>
<dbReference type="RefSeq" id="WP_373657287.1">
    <property type="nucleotide sequence ID" value="NZ_JBGUAW010000015.1"/>
</dbReference>
<dbReference type="EMBL" id="JBGUAW010000015">
    <property type="protein sequence ID" value="MFA9462497.1"/>
    <property type="molecule type" value="Genomic_DNA"/>
</dbReference>
<keyword evidence="1" id="KW-0472">Membrane</keyword>
<protein>
    <submittedName>
        <fullName evidence="2">Uncharacterized protein</fullName>
    </submittedName>
</protein>